<dbReference type="InterPro" id="IPR009057">
    <property type="entry name" value="Homeodomain-like_sf"/>
</dbReference>
<keyword evidence="1" id="KW-0805">Transcription regulation</keyword>
<dbReference type="SMART" id="SM00342">
    <property type="entry name" value="HTH_ARAC"/>
    <property type="match status" value="1"/>
</dbReference>
<dbReference type="RefSeq" id="WP_245031787.1">
    <property type="nucleotide sequence ID" value="NZ_CP095075.1"/>
</dbReference>
<name>A0ABY4H9V5_9BACI</name>
<evidence type="ECO:0000256" key="1">
    <source>
        <dbReference type="ARBA" id="ARBA00023015"/>
    </source>
</evidence>
<dbReference type="Pfam" id="PF12833">
    <property type="entry name" value="HTH_18"/>
    <property type="match status" value="1"/>
</dbReference>
<organism evidence="5 6">
    <name type="scientific">Halobacillus amylolyticus</name>
    <dbReference type="NCBI Taxonomy" id="2932259"/>
    <lineage>
        <taxon>Bacteria</taxon>
        <taxon>Bacillati</taxon>
        <taxon>Bacillota</taxon>
        <taxon>Bacilli</taxon>
        <taxon>Bacillales</taxon>
        <taxon>Bacillaceae</taxon>
        <taxon>Halobacillus</taxon>
    </lineage>
</organism>
<keyword evidence="2" id="KW-0238">DNA-binding</keyword>
<dbReference type="EMBL" id="CP095075">
    <property type="protein sequence ID" value="UOR11635.1"/>
    <property type="molecule type" value="Genomic_DNA"/>
</dbReference>
<protein>
    <submittedName>
        <fullName evidence="5">Helix-turn-helix domain-containing protein</fullName>
    </submittedName>
</protein>
<evidence type="ECO:0000313" key="6">
    <source>
        <dbReference type="Proteomes" id="UP000830326"/>
    </source>
</evidence>
<feature type="domain" description="HTH araC/xylS-type" evidence="4">
    <location>
        <begin position="302"/>
        <end position="400"/>
    </location>
</feature>
<proteinExistence type="predicted"/>
<dbReference type="PRINTS" id="PR00032">
    <property type="entry name" value="HTHARAC"/>
</dbReference>
<evidence type="ECO:0000259" key="4">
    <source>
        <dbReference type="PROSITE" id="PS01124"/>
    </source>
</evidence>
<reference evidence="5" key="1">
    <citation type="submission" date="2022-04" db="EMBL/GenBank/DDBJ databases">
        <title>Halobacillus sp. isolated from saltern.</title>
        <authorList>
            <person name="Won M."/>
            <person name="Lee C.-M."/>
            <person name="Woen H.-Y."/>
            <person name="Kwon S.-W."/>
        </authorList>
    </citation>
    <scope>NUCLEOTIDE SEQUENCE</scope>
    <source>
        <strain evidence="5">SSHM10-5</strain>
    </source>
</reference>
<accession>A0ABY4H9V5</accession>
<dbReference type="Proteomes" id="UP000830326">
    <property type="component" value="Chromosome"/>
</dbReference>
<dbReference type="InterPro" id="IPR018062">
    <property type="entry name" value="HTH_AraC-typ_CS"/>
</dbReference>
<dbReference type="PANTHER" id="PTHR43280:SF34">
    <property type="entry name" value="ARAC-FAMILY TRANSCRIPTIONAL REGULATOR"/>
    <property type="match status" value="1"/>
</dbReference>
<evidence type="ECO:0000256" key="3">
    <source>
        <dbReference type="ARBA" id="ARBA00023163"/>
    </source>
</evidence>
<evidence type="ECO:0000256" key="2">
    <source>
        <dbReference type="ARBA" id="ARBA00023125"/>
    </source>
</evidence>
<dbReference type="PANTHER" id="PTHR43280">
    <property type="entry name" value="ARAC-FAMILY TRANSCRIPTIONAL REGULATOR"/>
    <property type="match status" value="1"/>
</dbReference>
<dbReference type="Gene3D" id="1.10.10.60">
    <property type="entry name" value="Homeodomain-like"/>
    <property type="match status" value="2"/>
</dbReference>
<evidence type="ECO:0000313" key="5">
    <source>
        <dbReference type="EMBL" id="UOR11635.1"/>
    </source>
</evidence>
<dbReference type="InterPro" id="IPR020449">
    <property type="entry name" value="Tscrpt_reg_AraC-type_HTH"/>
</dbReference>
<keyword evidence="6" id="KW-1185">Reference proteome</keyword>
<sequence length="405" mass="47827">MKKNEHELFHLLYDCSYALNTPIVVFNHSEKMIRHFPDRFNRPPEVFRERFYKCLRDSKSSPFKLHFYSNIYYQNFFFYPIRDREGNFTYVGIGPFLTESMGQQRVKKLLVLNEMDFSWEEEMVQYFSRLPVVSLKQLSSIERILTTILPDEKESNAVNSNIPTNEVPDYEEFKSHYQKPEKTRHPLELSNQFLNLFRQGDIRALKEYRAFKANPALSLGNGDALRSEKNHLITLISELTRMTIDEGVLKDEVYSLSDFYINFLETQTSTESLSDLEMNIVQSFLSRLQKRSQTSSISPLVDRAKRYIFQNLTEPITLREIAQELNVHPNYLSGVFAKEMKSSITQFINQQRIKEAKELLTMTHYSLMEISILLGYNSQSYFTRVFKKQEGISPKDFRNKLQKFE</sequence>
<dbReference type="PROSITE" id="PS00041">
    <property type="entry name" value="HTH_ARAC_FAMILY_1"/>
    <property type="match status" value="1"/>
</dbReference>
<dbReference type="PROSITE" id="PS01124">
    <property type="entry name" value="HTH_ARAC_FAMILY_2"/>
    <property type="match status" value="1"/>
</dbReference>
<gene>
    <name evidence="5" type="ORF">MUO15_18975</name>
</gene>
<keyword evidence="3" id="KW-0804">Transcription</keyword>
<dbReference type="InterPro" id="IPR018060">
    <property type="entry name" value="HTH_AraC"/>
</dbReference>
<dbReference type="SUPFAM" id="SSF46689">
    <property type="entry name" value="Homeodomain-like"/>
    <property type="match status" value="2"/>
</dbReference>